<feature type="domain" description="ABC3 transporter permease C-terminal" evidence="8">
    <location>
        <begin position="297"/>
        <end position="410"/>
    </location>
</feature>
<feature type="transmembrane region" description="Helical" evidence="7">
    <location>
        <begin position="30"/>
        <end position="52"/>
    </location>
</feature>
<keyword evidence="2" id="KW-1003">Cell membrane</keyword>
<feature type="transmembrane region" description="Helical" evidence="7">
    <location>
        <begin position="339"/>
        <end position="368"/>
    </location>
</feature>
<gene>
    <name evidence="10" type="ORF">Strain138_000934</name>
    <name evidence="11" type="ORF">Strain318_000934</name>
</gene>
<name>A0AA49JTE3_9BACT</name>
<evidence type="ECO:0000259" key="8">
    <source>
        <dbReference type="Pfam" id="PF02687"/>
    </source>
</evidence>
<evidence type="ECO:0000256" key="7">
    <source>
        <dbReference type="SAM" id="Phobius"/>
    </source>
</evidence>
<dbReference type="AlphaFoldDB" id="A0AA49JTE3"/>
<dbReference type="Pfam" id="PF12704">
    <property type="entry name" value="MacB_PCD"/>
    <property type="match status" value="1"/>
</dbReference>
<accession>A0AA49JTE3</accession>
<reference evidence="10" key="1">
    <citation type="submission" date="2023-07" db="EMBL/GenBank/DDBJ databases">
        <authorList>
            <person name="Haufschild T."/>
            <person name="Kallscheuer N."/>
            <person name="Hammer J."/>
            <person name="Kohn T."/>
            <person name="Kabuu M."/>
            <person name="Jogler M."/>
            <person name="Wohfarth N."/>
            <person name="Heuer A."/>
            <person name="Rohde M."/>
            <person name="van Teeseling M.C.F."/>
            <person name="Jogler C."/>
        </authorList>
    </citation>
    <scope>NUCLEOTIDE SEQUENCE</scope>
    <source>
        <strain evidence="10">Strain 138</strain>
        <strain evidence="11">Strain 318</strain>
    </source>
</reference>
<dbReference type="RefSeq" id="WP_367887375.1">
    <property type="nucleotide sequence ID" value="NZ_CP130612.1"/>
</dbReference>
<keyword evidence="12" id="KW-1185">Reference proteome</keyword>
<feature type="domain" description="MacB-like periplasmic core" evidence="9">
    <location>
        <begin position="29"/>
        <end position="256"/>
    </location>
</feature>
<dbReference type="EMBL" id="CP130613">
    <property type="protein sequence ID" value="WKW14587.1"/>
    <property type="molecule type" value="Genomic_DNA"/>
</dbReference>
<evidence type="ECO:0000256" key="2">
    <source>
        <dbReference type="ARBA" id="ARBA00022475"/>
    </source>
</evidence>
<dbReference type="InterPro" id="IPR025857">
    <property type="entry name" value="MacB_PCD"/>
</dbReference>
<dbReference type="InterPro" id="IPR003838">
    <property type="entry name" value="ABC3_permease_C"/>
</dbReference>
<dbReference type="PANTHER" id="PTHR30572:SF4">
    <property type="entry name" value="ABC TRANSPORTER PERMEASE YTRF"/>
    <property type="match status" value="1"/>
</dbReference>
<evidence type="ECO:0000256" key="6">
    <source>
        <dbReference type="ARBA" id="ARBA00038076"/>
    </source>
</evidence>
<keyword evidence="5 7" id="KW-0472">Membrane</keyword>
<evidence type="ECO:0000259" key="9">
    <source>
        <dbReference type="Pfam" id="PF12704"/>
    </source>
</evidence>
<evidence type="ECO:0000256" key="5">
    <source>
        <dbReference type="ARBA" id="ARBA00023136"/>
    </source>
</evidence>
<accession>A0AA49JYV0</accession>
<evidence type="ECO:0000256" key="3">
    <source>
        <dbReference type="ARBA" id="ARBA00022692"/>
    </source>
</evidence>
<evidence type="ECO:0000256" key="1">
    <source>
        <dbReference type="ARBA" id="ARBA00004651"/>
    </source>
</evidence>
<dbReference type="KEGG" id="pspc:Strain318_000934"/>
<proteinExistence type="inferred from homology"/>
<feature type="transmembrane region" description="Helical" evidence="7">
    <location>
        <begin position="287"/>
        <end position="318"/>
    </location>
</feature>
<dbReference type="Pfam" id="PF02687">
    <property type="entry name" value="FtsX"/>
    <property type="match status" value="1"/>
</dbReference>
<sequence>MSLSSKLYNLQEGVRIAVESIVGNKVRAGLTILGVAVGVFVVVVISAAVHGINTSVAKDFESTGPTTFFVSRYPISFEACDGTGDTCTWLRNPPITWGEVERLSQLEDAAAVGVRMDWSGAFKYRDQLLPAAPIEAYTANWAQFGAPDMLPGGRIFTEQEFRSAARVIVLNTTMAERLFGDSDPLDKVITVNGNQFTVIGVYKETASFLAGGDRAKGVMPVTTLQRALNVRRSDMGLVVKPRTGVERDVMVDQVTATLRGMRGLRPSEESNFAILTQDKLLETYDSIFGMFFLVMIALSAVGLIVGGVGVVAIMMISVTERTREIGVRKALGATRLTILWQFLIEAVTLTGIGAVAGLVMGWLVAFLIRSGTSIEASIPPGAVIAALVASAVTGIMFGMIPAARAAKLDPVEALRHE</sequence>
<evidence type="ECO:0000313" key="11">
    <source>
        <dbReference type="EMBL" id="WKW14587.1"/>
    </source>
</evidence>
<protein>
    <submittedName>
        <fullName evidence="10">ABC transporter permease</fullName>
    </submittedName>
</protein>
<comment type="similarity">
    <text evidence="6">Belongs to the ABC-4 integral membrane protein family.</text>
</comment>
<evidence type="ECO:0000256" key="4">
    <source>
        <dbReference type="ARBA" id="ARBA00022989"/>
    </source>
</evidence>
<evidence type="ECO:0000313" key="12">
    <source>
        <dbReference type="Proteomes" id="UP001229955"/>
    </source>
</evidence>
<dbReference type="InterPro" id="IPR050250">
    <property type="entry name" value="Macrolide_Exporter_MacB"/>
</dbReference>
<evidence type="ECO:0000313" key="10">
    <source>
        <dbReference type="EMBL" id="WKW11677.1"/>
    </source>
</evidence>
<keyword evidence="3 7" id="KW-0812">Transmembrane</keyword>
<dbReference type="EMBL" id="CP130612">
    <property type="protein sequence ID" value="WKW11677.1"/>
    <property type="molecule type" value="Genomic_DNA"/>
</dbReference>
<dbReference type="GO" id="GO:0005886">
    <property type="term" value="C:plasma membrane"/>
    <property type="evidence" value="ECO:0007669"/>
    <property type="project" value="UniProtKB-SubCell"/>
</dbReference>
<dbReference type="PANTHER" id="PTHR30572">
    <property type="entry name" value="MEMBRANE COMPONENT OF TRANSPORTER-RELATED"/>
    <property type="match status" value="1"/>
</dbReference>
<dbReference type="GO" id="GO:0022857">
    <property type="term" value="F:transmembrane transporter activity"/>
    <property type="evidence" value="ECO:0007669"/>
    <property type="project" value="TreeGrafter"/>
</dbReference>
<dbReference type="Proteomes" id="UP001229955">
    <property type="component" value="Chromosome"/>
</dbReference>
<organism evidence="10">
    <name type="scientific">Pseudogemmatithrix spongiicola</name>
    <dbReference type="NCBI Taxonomy" id="3062599"/>
    <lineage>
        <taxon>Bacteria</taxon>
        <taxon>Pseudomonadati</taxon>
        <taxon>Gemmatimonadota</taxon>
        <taxon>Gemmatimonadia</taxon>
        <taxon>Gemmatimonadales</taxon>
        <taxon>Gemmatimonadaceae</taxon>
        <taxon>Pseudogemmatithrix</taxon>
    </lineage>
</organism>
<keyword evidence="4 7" id="KW-1133">Transmembrane helix</keyword>
<comment type="subcellular location">
    <subcellularLocation>
        <location evidence="1">Cell membrane</location>
        <topology evidence="1">Multi-pass membrane protein</topology>
    </subcellularLocation>
</comment>
<feature type="transmembrane region" description="Helical" evidence="7">
    <location>
        <begin position="380"/>
        <end position="400"/>
    </location>
</feature>